<feature type="binding site" evidence="5">
    <location>
        <begin position="163"/>
        <end position="168"/>
    </location>
    <ligand>
        <name>S-adenosyl-L-methionine</name>
        <dbReference type="ChEBI" id="CHEBI:59789"/>
    </ligand>
</feature>
<dbReference type="InterPro" id="IPR003742">
    <property type="entry name" value="RlmH-like"/>
</dbReference>
<dbReference type="GO" id="GO:0005737">
    <property type="term" value="C:cytoplasm"/>
    <property type="evidence" value="ECO:0007669"/>
    <property type="project" value="UniProtKB-SubCell"/>
</dbReference>
<keyword evidence="3 5" id="KW-0949">S-adenosyl-L-methionine</keyword>
<evidence type="ECO:0000313" key="6">
    <source>
        <dbReference type="EMBL" id="ESK54800.1"/>
    </source>
</evidence>
<comment type="similarity">
    <text evidence="4 5">Belongs to the RNA methyltransferase RlmH family.</text>
</comment>
<evidence type="ECO:0000313" key="7">
    <source>
        <dbReference type="Proteomes" id="UP000017404"/>
    </source>
</evidence>
<dbReference type="Gene3D" id="3.40.1280.10">
    <property type="match status" value="1"/>
</dbReference>
<dbReference type="PANTHER" id="PTHR33603">
    <property type="entry name" value="METHYLTRANSFERASE"/>
    <property type="match status" value="1"/>
</dbReference>
<dbReference type="NCBIfam" id="NF000986">
    <property type="entry name" value="PRK00103.1-4"/>
    <property type="match status" value="1"/>
</dbReference>
<keyword evidence="1 5" id="KW-0489">Methyltransferase</keyword>
<feature type="binding site" evidence="5">
    <location>
        <position position="144"/>
    </location>
    <ligand>
        <name>S-adenosyl-L-methionine</name>
        <dbReference type="ChEBI" id="CHEBI:59789"/>
    </ligand>
</feature>
<accession>V2V1M0</accession>
<dbReference type="InterPro" id="IPR029026">
    <property type="entry name" value="tRNA_m1G_MTases_N"/>
</dbReference>
<keyword evidence="2 5" id="KW-0808">Transferase</keyword>
<dbReference type="STRING" id="202955.GCA_000759995_03272"/>
<evidence type="ECO:0000256" key="5">
    <source>
        <dbReference type="HAMAP-Rule" id="MF_00658"/>
    </source>
</evidence>
<sequence>MLWNKAFILSNNIHAYSHHHQASTAFIIDFIFPSVCSMKIRILTIGQKMPAWVLTGFEDYFKRIQPFVQTQVIELPMAKRGKNDSEADILKYCQIEGESILNALKSNEILIALEVGGRELSTEKLADTMKQWMLEGNDIALAIGGPDGHSDAVRKAAAWHWSLSKLTMPHPMVRILLIEQLYRAMSINHNHPYHRA</sequence>
<proteinExistence type="inferred from homology"/>
<dbReference type="EC" id="2.1.1.177" evidence="5"/>
<comment type="caution">
    <text evidence="6">The sequence shown here is derived from an EMBL/GenBank/DDBJ whole genome shotgun (WGS) entry which is preliminary data.</text>
</comment>
<feature type="binding site" evidence="5">
    <location>
        <position position="113"/>
    </location>
    <ligand>
        <name>S-adenosyl-L-methionine</name>
        <dbReference type="ChEBI" id="CHEBI:59789"/>
    </ligand>
</feature>
<comment type="subcellular location">
    <subcellularLocation>
        <location evidence="5">Cytoplasm</location>
    </subcellularLocation>
</comment>
<evidence type="ECO:0000256" key="4">
    <source>
        <dbReference type="ARBA" id="ARBA00038303"/>
    </source>
</evidence>
<comment type="function">
    <text evidence="5">Specifically methylates the pseudouridine at position 1915 (m3Psi1915) in 23S rRNA.</text>
</comment>
<dbReference type="SUPFAM" id="SSF75217">
    <property type="entry name" value="alpha/beta knot"/>
    <property type="match status" value="1"/>
</dbReference>
<gene>
    <name evidence="5" type="primary">rlmH</name>
    <name evidence="6" type="ORF">F990_02417</name>
</gene>
<dbReference type="AlphaFoldDB" id="V2V1M0"/>
<comment type="catalytic activity">
    <reaction evidence="5">
        <text>pseudouridine(1915) in 23S rRNA + S-adenosyl-L-methionine = N(3)-methylpseudouridine(1915) in 23S rRNA + S-adenosyl-L-homocysteine + H(+)</text>
        <dbReference type="Rhea" id="RHEA:42752"/>
        <dbReference type="Rhea" id="RHEA-COMP:10221"/>
        <dbReference type="Rhea" id="RHEA-COMP:10222"/>
        <dbReference type="ChEBI" id="CHEBI:15378"/>
        <dbReference type="ChEBI" id="CHEBI:57856"/>
        <dbReference type="ChEBI" id="CHEBI:59789"/>
        <dbReference type="ChEBI" id="CHEBI:65314"/>
        <dbReference type="ChEBI" id="CHEBI:74486"/>
        <dbReference type="EC" id="2.1.1.177"/>
    </reaction>
</comment>
<reference evidence="6 7" key="1">
    <citation type="submission" date="2013-10" db="EMBL/GenBank/DDBJ databases">
        <title>The Genome Sequence of Acinetobacter tjernbergiae CIP107465.</title>
        <authorList>
            <consortium name="The Broad Institute Genomics Platform"/>
            <consortium name="The Broad Institute Genome Sequencing Center for Infectious Disease"/>
            <person name="Cerqueira G."/>
            <person name="Feldgarden M."/>
            <person name="Courvalin P."/>
            <person name="Grillot-Courvalin C."/>
            <person name="Clermont D."/>
            <person name="Rocha E."/>
            <person name="Yoon E.-J."/>
            <person name="Nemec A."/>
            <person name="Young S.K."/>
            <person name="Zeng Q."/>
            <person name="Gargeya S."/>
            <person name="Fitzgerald M."/>
            <person name="Abouelleil A."/>
            <person name="Alvarado L."/>
            <person name="Berlin A.M."/>
            <person name="Chapman S.B."/>
            <person name="Gainer-Dewar J."/>
            <person name="Goldberg J."/>
            <person name="Gnerre S."/>
            <person name="Griggs A."/>
            <person name="Gujja S."/>
            <person name="Hansen M."/>
            <person name="Howarth C."/>
            <person name="Imamovic A."/>
            <person name="Ireland A."/>
            <person name="Larimer J."/>
            <person name="McCowan C."/>
            <person name="Murphy C."/>
            <person name="Pearson M."/>
            <person name="Poon T.W."/>
            <person name="Priest M."/>
            <person name="Roberts A."/>
            <person name="Saif S."/>
            <person name="Shea T."/>
            <person name="Sykes S."/>
            <person name="Wortman J."/>
            <person name="Nusbaum C."/>
            <person name="Birren B."/>
        </authorList>
    </citation>
    <scope>NUCLEOTIDE SEQUENCE [LARGE SCALE GENOMIC DNA]</scope>
    <source>
        <strain evidence="6 7">CIP 107465</strain>
    </source>
</reference>
<dbReference type="PATRIC" id="fig|1120928.5.peg.2443"/>
<dbReference type="PIRSF" id="PIRSF004505">
    <property type="entry name" value="MT_bac"/>
    <property type="match status" value="1"/>
</dbReference>
<dbReference type="NCBIfam" id="TIGR00246">
    <property type="entry name" value="tRNA_RlmH_YbeA"/>
    <property type="match status" value="1"/>
</dbReference>
<dbReference type="EMBL" id="AYEV01000025">
    <property type="protein sequence ID" value="ESK54800.1"/>
    <property type="molecule type" value="Genomic_DNA"/>
</dbReference>
<dbReference type="InterPro" id="IPR029028">
    <property type="entry name" value="Alpha/beta_knot_MTases"/>
</dbReference>
<protein>
    <recommendedName>
        <fullName evidence="5">Ribosomal RNA large subunit methyltransferase H</fullName>
        <ecNumber evidence="5">2.1.1.177</ecNumber>
    </recommendedName>
    <alternativeName>
        <fullName evidence="5">23S rRNA (pseudouridine1915-N3)-methyltransferase</fullName>
    </alternativeName>
    <alternativeName>
        <fullName evidence="5">23S rRNA m3Psi1915 methyltransferase</fullName>
    </alternativeName>
    <alternativeName>
        <fullName evidence="5">rRNA (pseudouridine-N3-)-methyltransferase RlmH</fullName>
    </alternativeName>
</protein>
<organism evidence="6 7">
    <name type="scientific">Acinetobacter tjernbergiae DSM 14971 = CIP 107465</name>
    <dbReference type="NCBI Taxonomy" id="1120928"/>
    <lineage>
        <taxon>Bacteria</taxon>
        <taxon>Pseudomonadati</taxon>
        <taxon>Pseudomonadota</taxon>
        <taxon>Gammaproteobacteria</taxon>
        <taxon>Moraxellales</taxon>
        <taxon>Moraxellaceae</taxon>
        <taxon>Acinetobacter</taxon>
    </lineage>
</organism>
<dbReference type="HAMAP" id="MF_00658">
    <property type="entry name" value="23SrRNA_methyltr_H"/>
    <property type="match status" value="1"/>
</dbReference>
<evidence type="ECO:0000256" key="1">
    <source>
        <dbReference type="ARBA" id="ARBA00022603"/>
    </source>
</evidence>
<dbReference type="GO" id="GO:0070038">
    <property type="term" value="F:rRNA (pseudouridine-N3-)-methyltransferase activity"/>
    <property type="evidence" value="ECO:0007669"/>
    <property type="project" value="UniProtKB-UniRule"/>
</dbReference>
<dbReference type="Proteomes" id="UP000017404">
    <property type="component" value="Unassembled WGS sequence"/>
</dbReference>
<dbReference type="PANTHER" id="PTHR33603:SF1">
    <property type="entry name" value="RIBOSOMAL RNA LARGE SUBUNIT METHYLTRANSFERASE H"/>
    <property type="match status" value="1"/>
</dbReference>
<dbReference type="eggNOG" id="COG1576">
    <property type="taxonomic scope" value="Bacteria"/>
</dbReference>
<keyword evidence="7" id="KW-1185">Reference proteome</keyword>
<dbReference type="CDD" id="cd18081">
    <property type="entry name" value="RlmH-like"/>
    <property type="match status" value="1"/>
</dbReference>
<keyword evidence="5" id="KW-0698">rRNA processing</keyword>
<dbReference type="Pfam" id="PF02590">
    <property type="entry name" value="SPOUT_MTase"/>
    <property type="match status" value="1"/>
</dbReference>
<evidence type="ECO:0000256" key="3">
    <source>
        <dbReference type="ARBA" id="ARBA00022691"/>
    </source>
</evidence>
<name>V2V1M0_9GAMM</name>
<comment type="subunit">
    <text evidence="5">Homodimer.</text>
</comment>
<keyword evidence="5" id="KW-0963">Cytoplasm</keyword>
<evidence type="ECO:0000256" key="2">
    <source>
        <dbReference type="ARBA" id="ARBA00022679"/>
    </source>
</evidence>